<comment type="caution">
    <text evidence="1">The sequence shown here is derived from an EMBL/GenBank/DDBJ whole genome shotgun (WGS) entry which is preliminary data.</text>
</comment>
<reference evidence="1" key="1">
    <citation type="submission" date="2022-08" db="EMBL/GenBank/DDBJ databases">
        <title>Genome sequencing of akame (Lates japonicus).</title>
        <authorList>
            <person name="Hashiguchi Y."/>
            <person name="Takahashi H."/>
        </authorList>
    </citation>
    <scope>NUCLEOTIDE SEQUENCE</scope>
    <source>
        <strain evidence="1">Kochi</strain>
    </source>
</reference>
<keyword evidence="2" id="KW-1185">Reference proteome</keyword>
<protein>
    <submittedName>
        <fullName evidence="1">Platelet glycoprotein Ib beta chain</fullName>
    </submittedName>
</protein>
<accession>A0AAD3MII2</accession>
<dbReference type="AlphaFoldDB" id="A0AAD3MII2"/>
<dbReference type="EMBL" id="BRZM01000019">
    <property type="protein sequence ID" value="GLD54215.1"/>
    <property type="molecule type" value="Genomic_DNA"/>
</dbReference>
<name>A0AAD3MII2_LATJO</name>
<gene>
    <name evidence="1" type="ORF">AKAME5_000687000</name>
</gene>
<sequence length="134" mass="14904">MKQPALVCSPVLEVKDYHVPNLTPCHGGRVDCKLTKYLTSSASCSFLPGTADKSHNNPASPMISGWLASPPSPFKRPWVCDCSILYLRGWLLRQPSATWRTWGVLLAPLLPTMRRLQWSYLTRGGPAFLPLLVL</sequence>
<organism evidence="1 2">
    <name type="scientific">Lates japonicus</name>
    <name type="common">Japanese lates</name>
    <dbReference type="NCBI Taxonomy" id="270547"/>
    <lineage>
        <taxon>Eukaryota</taxon>
        <taxon>Metazoa</taxon>
        <taxon>Chordata</taxon>
        <taxon>Craniata</taxon>
        <taxon>Vertebrata</taxon>
        <taxon>Euteleostomi</taxon>
        <taxon>Actinopterygii</taxon>
        <taxon>Neopterygii</taxon>
        <taxon>Teleostei</taxon>
        <taxon>Neoteleostei</taxon>
        <taxon>Acanthomorphata</taxon>
        <taxon>Carangaria</taxon>
        <taxon>Carangaria incertae sedis</taxon>
        <taxon>Centropomidae</taxon>
        <taxon>Lates</taxon>
    </lineage>
</organism>
<proteinExistence type="predicted"/>
<dbReference type="Proteomes" id="UP001279410">
    <property type="component" value="Unassembled WGS sequence"/>
</dbReference>
<evidence type="ECO:0000313" key="1">
    <source>
        <dbReference type="EMBL" id="GLD54215.1"/>
    </source>
</evidence>
<evidence type="ECO:0000313" key="2">
    <source>
        <dbReference type="Proteomes" id="UP001279410"/>
    </source>
</evidence>